<dbReference type="RefSeq" id="WP_015334312.1">
    <property type="nucleotide sequence ID" value="NC_020054.1"/>
</dbReference>
<name>I0KGG0_9BACT</name>
<dbReference type="STRING" id="1166018.FAES_5214"/>
<sequence length="121" mass="14102">MLTIRTHQIERLDAHFQERLIERIRQHVAMHLPDDYAQQLATDPHSTSIRQSLDAARRYGLTTDANLTIFTDFRLVYGPDFPLNSEWAIEILTDGSLHEDEKTEQLRNQLDTYLTDAKPKP</sequence>
<accession>I0KGG0</accession>
<keyword evidence="2" id="KW-1185">Reference proteome</keyword>
<proteinExistence type="predicted"/>
<dbReference type="KEGG" id="fae:FAES_5214"/>
<dbReference type="AlphaFoldDB" id="I0KGG0"/>
<evidence type="ECO:0000313" key="1">
    <source>
        <dbReference type="EMBL" id="CCH03213.1"/>
    </source>
</evidence>
<protein>
    <submittedName>
        <fullName evidence="1">Uncharacterized protein</fullName>
    </submittedName>
</protein>
<reference evidence="1 2" key="1">
    <citation type="journal article" date="2012" name="J. Bacteriol.">
        <title>Genome Sequence of Fibrella aestuarina BUZ 2T, a Filamentous Marine Bacterium.</title>
        <authorList>
            <person name="Filippini M."/>
            <person name="Qi W."/>
            <person name="Blom J."/>
            <person name="Goesmann A."/>
            <person name="Smits T.H."/>
            <person name="Bagheri H.C."/>
        </authorList>
    </citation>
    <scope>NUCLEOTIDE SEQUENCE [LARGE SCALE GENOMIC DNA]</scope>
    <source>
        <strain evidence="2">BUZ 2T</strain>
    </source>
</reference>
<dbReference type="Proteomes" id="UP000011058">
    <property type="component" value="Chromosome"/>
</dbReference>
<dbReference type="HOGENOM" id="CLU_2034597_0_0_10"/>
<organism evidence="1 2">
    <name type="scientific">Fibrella aestuarina BUZ 2</name>
    <dbReference type="NCBI Taxonomy" id="1166018"/>
    <lineage>
        <taxon>Bacteria</taxon>
        <taxon>Pseudomonadati</taxon>
        <taxon>Bacteroidota</taxon>
        <taxon>Cytophagia</taxon>
        <taxon>Cytophagales</taxon>
        <taxon>Spirosomataceae</taxon>
        <taxon>Fibrella</taxon>
    </lineage>
</organism>
<evidence type="ECO:0000313" key="2">
    <source>
        <dbReference type="Proteomes" id="UP000011058"/>
    </source>
</evidence>
<gene>
    <name evidence="1" type="ORF">FAES_5214</name>
</gene>
<dbReference type="EMBL" id="HE796683">
    <property type="protein sequence ID" value="CCH03213.1"/>
    <property type="molecule type" value="Genomic_DNA"/>
</dbReference>